<evidence type="ECO:0000259" key="3">
    <source>
        <dbReference type="Pfam" id="PF06904"/>
    </source>
</evidence>
<evidence type="ECO:0000313" key="5">
    <source>
        <dbReference type="Proteomes" id="UP000248795"/>
    </source>
</evidence>
<protein>
    <recommendedName>
        <fullName evidence="3">Extensin-like C-terminal domain-containing protein</fullName>
    </recommendedName>
</protein>
<keyword evidence="5" id="KW-1185">Reference proteome</keyword>
<feature type="signal peptide" evidence="2">
    <location>
        <begin position="1"/>
        <end position="23"/>
    </location>
</feature>
<dbReference type="Proteomes" id="UP000248795">
    <property type="component" value="Unassembled WGS sequence"/>
</dbReference>
<evidence type="ECO:0000313" key="4">
    <source>
        <dbReference type="EMBL" id="PZF76361.1"/>
    </source>
</evidence>
<accession>A0A2W2ALU3</accession>
<feature type="domain" description="Extensin-like C-terminal" evidence="3">
    <location>
        <begin position="104"/>
        <end position="288"/>
    </location>
</feature>
<keyword evidence="2" id="KW-0732">Signal</keyword>
<sequence length="288" mass="29747">MQPVKALLILAAAWLAAAPAAGAAEPVPKPKLRPELAAQVSPAASVPVPRLRPPAEMEAAPADAVPVPQPRPLPEAVAPQSPTPAAPMGVGGWPAATIEAARAECRTLLKGLDLAYAPLGPIGEQGGCGAPAPVEVTAVAGVKLSPPATQTCDMAAALARWVIEDVQPAARQRLGTEVTEIRTATSYACRRRNNGSSGKMSEHSKANALDMSGFQFAKTGVSVGGKDNWGEGLLGALGLSKGGSFLEDIRKAACTHFTTVLGPGSDPFHGDHFHVDVLRRKGDYRICQ</sequence>
<feature type="chain" id="PRO_5015964823" description="Extensin-like C-terminal domain-containing protein" evidence="2">
    <location>
        <begin position="24"/>
        <end position="288"/>
    </location>
</feature>
<dbReference type="AlphaFoldDB" id="A0A2W2ALU3"/>
<proteinExistence type="predicted"/>
<evidence type="ECO:0000256" key="2">
    <source>
        <dbReference type="SAM" id="SignalP"/>
    </source>
</evidence>
<dbReference type="RefSeq" id="WP_111199198.1">
    <property type="nucleotide sequence ID" value="NZ_QKVK01000006.1"/>
</dbReference>
<reference evidence="5" key="1">
    <citation type="submission" date="2018-06" db="EMBL/GenBank/DDBJ databases">
        <title>Aestuariibacter litoralis strain KCTC 52945T.</title>
        <authorList>
            <person name="Li X."/>
            <person name="Salam N."/>
            <person name="Li J.-L."/>
            <person name="Chen Y.-M."/>
            <person name="Yang Z.-W."/>
            <person name="Zhang L.-Y."/>
            <person name="Han M.-X."/>
            <person name="Xiao M."/>
            <person name="Li W.-J."/>
        </authorList>
    </citation>
    <scope>NUCLEOTIDE SEQUENCE [LARGE SCALE GENOMIC DNA]</scope>
    <source>
        <strain evidence="5">KCTC 52945</strain>
    </source>
</reference>
<feature type="compositionally biased region" description="Low complexity" evidence="1">
    <location>
        <begin position="56"/>
        <end position="66"/>
    </location>
</feature>
<evidence type="ECO:0000256" key="1">
    <source>
        <dbReference type="SAM" id="MobiDB-lite"/>
    </source>
</evidence>
<dbReference type="InterPro" id="IPR009683">
    <property type="entry name" value="Extensin-like_C"/>
</dbReference>
<organism evidence="4 5">
    <name type="scientific">Aestuariivirga litoralis</name>
    <dbReference type="NCBI Taxonomy" id="2650924"/>
    <lineage>
        <taxon>Bacteria</taxon>
        <taxon>Pseudomonadati</taxon>
        <taxon>Pseudomonadota</taxon>
        <taxon>Alphaproteobacteria</taxon>
        <taxon>Hyphomicrobiales</taxon>
        <taxon>Aestuariivirgaceae</taxon>
        <taxon>Aestuariivirga</taxon>
    </lineage>
</organism>
<dbReference type="EMBL" id="QKVK01000006">
    <property type="protein sequence ID" value="PZF76361.1"/>
    <property type="molecule type" value="Genomic_DNA"/>
</dbReference>
<feature type="region of interest" description="Disordered" evidence="1">
    <location>
        <begin position="56"/>
        <end position="85"/>
    </location>
</feature>
<gene>
    <name evidence="4" type="ORF">DK847_14375</name>
</gene>
<dbReference type="Pfam" id="PF06904">
    <property type="entry name" value="Extensin-like_C"/>
    <property type="match status" value="1"/>
</dbReference>
<comment type="caution">
    <text evidence="4">The sequence shown here is derived from an EMBL/GenBank/DDBJ whole genome shotgun (WGS) entry which is preliminary data.</text>
</comment>
<name>A0A2W2ALU3_9HYPH</name>